<evidence type="ECO:0000259" key="3">
    <source>
        <dbReference type="Pfam" id="PF07687"/>
    </source>
</evidence>
<dbReference type="InterPro" id="IPR050072">
    <property type="entry name" value="Peptidase_M20A"/>
</dbReference>
<dbReference type="CDD" id="cd03885">
    <property type="entry name" value="M20_CPDG2"/>
    <property type="match status" value="1"/>
</dbReference>
<protein>
    <submittedName>
        <fullName evidence="4">M20 family metallopeptidase</fullName>
    </submittedName>
</protein>
<dbReference type="InterPro" id="IPR036264">
    <property type="entry name" value="Bact_exopeptidase_dim_dom"/>
</dbReference>
<evidence type="ECO:0000313" key="4">
    <source>
        <dbReference type="EMBL" id="GAA2199465.1"/>
    </source>
</evidence>
<name>A0ABP5NJG3_9MICC</name>
<dbReference type="InterPro" id="IPR017150">
    <property type="entry name" value="Pept_M20_glutamate_carboxypep"/>
</dbReference>
<accession>A0ABP5NJG3</accession>
<dbReference type="SUPFAM" id="SSF55031">
    <property type="entry name" value="Bacterial exopeptidase dimerisation domain"/>
    <property type="match status" value="1"/>
</dbReference>
<dbReference type="Pfam" id="PF01546">
    <property type="entry name" value="Peptidase_M20"/>
    <property type="match status" value="1"/>
</dbReference>
<reference evidence="5" key="1">
    <citation type="journal article" date="2019" name="Int. J. Syst. Evol. Microbiol.">
        <title>The Global Catalogue of Microorganisms (GCM) 10K type strain sequencing project: providing services to taxonomists for standard genome sequencing and annotation.</title>
        <authorList>
            <consortium name="The Broad Institute Genomics Platform"/>
            <consortium name="The Broad Institute Genome Sequencing Center for Infectious Disease"/>
            <person name="Wu L."/>
            <person name="Ma J."/>
        </authorList>
    </citation>
    <scope>NUCLEOTIDE SEQUENCE [LARGE SCALE GENOMIC DNA]</scope>
    <source>
        <strain evidence="5">JCM 16034</strain>
    </source>
</reference>
<dbReference type="InterPro" id="IPR011650">
    <property type="entry name" value="Peptidase_M20_dimer"/>
</dbReference>
<dbReference type="Gene3D" id="3.40.630.10">
    <property type="entry name" value="Zn peptidases"/>
    <property type="match status" value="1"/>
</dbReference>
<dbReference type="PANTHER" id="PTHR43808:SF9">
    <property type="entry name" value="BLL0789 PROTEIN"/>
    <property type="match status" value="1"/>
</dbReference>
<feature type="domain" description="Peptidase M20 dimerisation" evidence="3">
    <location>
        <begin position="186"/>
        <end position="279"/>
    </location>
</feature>
<dbReference type="Gene3D" id="3.30.70.360">
    <property type="match status" value="1"/>
</dbReference>
<comment type="caution">
    <text evidence="4">The sequence shown here is derived from an EMBL/GenBank/DDBJ whole genome shotgun (WGS) entry which is preliminary data.</text>
</comment>
<keyword evidence="1" id="KW-0479">Metal-binding</keyword>
<proteinExistence type="predicted"/>
<dbReference type="SUPFAM" id="SSF53187">
    <property type="entry name" value="Zn-dependent exopeptidases"/>
    <property type="match status" value="1"/>
</dbReference>
<dbReference type="Pfam" id="PF07687">
    <property type="entry name" value="M20_dimer"/>
    <property type="match status" value="1"/>
</dbReference>
<dbReference type="Proteomes" id="UP001500432">
    <property type="component" value="Unassembled WGS sequence"/>
</dbReference>
<evidence type="ECO:0000313" key="5">
    <source>
        <dbReference type="Proteomes" id="UP001500432"/>
    </source>
</evidence>
<dbReference type="PIRSF" id="PIRSF037238">
    <property type="entry name" value="Carboxypeptidase_G2"/>
    <property type="match status" value="1"/>
</dbReference>
<sequence>MSAIRDLREWIEPRRAEMVDDLAAYVRQETPSDDKVLLASGLAWIEGWLDCRLGPPAARTTFEGGEWGDTVVLDYPSGTGSGSWITALCHYDTVWPAGTLSGWPPTVEGDRFSGPGAFDMKAGLVQLVWAIRASRALGLPVPNVRLVLNGDEELGSPSSRAVIEREVLRGDAVLVFEASAGGALKTARKGVGIFEVTVEGREAHAGLDPSTGVSAIDEIARVILRLHSQADQSKGTTVNVGLVNGGTRTNVTAGRAHAAVDVRVSSDDEVRRITEVLETLETRHPAATLTVEGEWNRPVMMRSPETGRLFAAAEAAAREIGIDLTEAFVGGASDGNFAAALGLPVLDGLGAVGDGAHARNEWVSIDGMLERTCLAGGLLAVLEGSPEAFLREPEAAANAGAR</sequence>
<evidence type="ECO:0000256" key="2">
    <source>
        <dbReference type="ARBA" id="ARBA00022801"/>
    </source>
</evidence>
<evidence type="ECO:0000256" key="1">
    <source>
        <dbReference type="ARBA" id="ARBA00022723"/>
    </source>
</evidence>
<dbReference type="EMBL" id="BAAAQW010000004">
    <property type="protein sequence ID" value="GAA2199465.1"/>
    <property type="molecule type" value="Genomic_DNA"/>
</dbReference>
<organism evidence="4 5">
    <name type="scientific">Sinomonas flava</name>
    <dbReference type="NCBI Taxonomy" id="496857"/>
    <lineage>
        <taxon>Bacteria</taxon>
        <taxon>Bacillati</taxon>
        <taxon>Actinomycetota</taxon>
        <taxon>Actinomycetes</taxon>
        <taxon>Micrococcales</taxon>
        <taxon>Micrococcaceae</taxon>
        <taxon>Sinomonas</taxon>
    </lineage>
</organism>
<dbReference type="InterPro" id="IPR002933">
    <property type="entry name" value="Peptidase_M20"/>
</dbReference>
<keyword evidence="2" id="KW-0378">Hydrolase</keyword>
<keyword evidence="5" id="KW-1185">Reference proteome</keyword>
<gene>
    <name evidence="4" type="ORF">GCM10009849_15970</name>
</gene>
<dbReference type="PANTHER" id="PTHR43808">
    <property type="entry name" value="ACETYLORNITHINE DEACETYLASE"/>
    <property type="match status" value="1"/>
</dbReference>